<dbReference type="Proteomes" id="UP001363151">
    <property type="component" value="Unassembled WGS sequence"/>
</dbReference>
<feature type="region of interest" description="Disordered" evidence="1">
    <location>
        <begin position="101"/>
        <end position="146"/>
    </location>
</feature>
<evidence type="ECO:0000313" key="4">
    <source>
        <dbReference type="Proteomes" id="UP001363151"/>
    </source>
</evidence>
<feature type="chain" id="PRO_5046341412" description="PNPLA domain-containing protein" evidence="2">
    <location>
        <begin position="19"/>
        <end position="459"/>
    </location>
</feature>
<keyword evidence="4" id="KW-1185">Reference proteome</keyword>
<gene>
    <name evidence="3" type="ORF">SO694_00013047</name>
</gene>
<name>A0ABR1G1R6_AURAN</name>
<protein>
    <recommendedName>
        <fullName evidence="5">PNPLA domain-containing protein</fullName>
    </recommendedName>
</protein>
<accession>A0ABR1G1R6</accession>
<evidence type="ECO:0000256" key="1">
    <source>
        <dbReference type="SAM" id="MobiDB-lite"/>
    </source>
</evidence>
<evidence type="ECO:0000313" key="3">
    <source>
        <dbReference type="EMBL" id="KAK7242166.1"/>
    </source>
</evidence>
<organism evidence="3 4">
    <name type="scientific">Aureococcus anophagefferens</name>
    <name type="common">Harmful bloom alga</name>
    <dbReference type="NCBI Taxonomy" id="44056"/>
    <lineage>
        <taxon>Eukaryota</taxon>
        <taxon>Sar</taxon>
        <taxon>Stramenopiles</taxon>
        <taxon>Ochrophyta</taxon>
        <taxon>Pelagophyceae</taxon>
        <taxon>Pelagomonadales</taxon>
        <taxon>Pelagomonadaceae</taxon>
        <taxon>Aureococcus</taxon>
    </lineage>
</organism>
<keyword evidence="2" id="KW-0732">Signal</keyword>
<reference evidence="3 4" key="1">
    <citation type="submission" date="2024-03" db="EMBL/GenBank/DDBJ databases">
        <title>Aureococcus anophagefferens CCMP1851 and Kratosvirus quantuckense: Draft genome of a second virus-susceptible host strain in the model system.</title>
        <authorList>
            <person name="Chase E."/>
            <person name="Truchon A.R."/>
            <person name="Schepens W."/>
            <person name="Wilhelm S.W."/>
        </authorList>
    </citation>
    <scope>NUCLEOTIDE SEQUENCE [LARGE SCALE GENOMIC DNA]</scope>
    <source>
        <strain evidence="3 4">CCMP1851</strain>
    </source>
</reference>
<feature type="signal peptide" evidence="2">
    <location>
        <begin position="1"/>
        <end position="18"/>
    </location>
</feature>
<comment type="caution">
    <text evidence="3">The sequence shown here is derived from an EMBL/GenBank/DDBJ whole genome shotgun (WGS) entry which is preliminary data.</text>
</comment>
<proteinExistence type="predicted"/>
<sequence length="459" mass="47292">MVVGLALSGGGVTACVCALCLLDALGPLGPDVVVSTVSGGTLGYLLHVNAPRFKNLTYPETGPNATYESLREARANDGEAWFAQIVREIPDGSRAHAARAARRGRDAPGEGRAAADARRTEVDMRRTAADARRTEEVANARAASPDKENRTAVGTVYGWWEAALDAAALSAYAVEPWALVAGDRAWTAGAALLDTGAAPISRDADGVYGAAAARLRPVDVAMAATPRASTPGLRGANVTLPADFSLMNAASFSSAFWAAAIVESGAEYALLKDELITLPSAAGDDAIVLDGGMVDTTGIAALLRRRATTVVAFYDNNNGGVAAQPASLAYLFGAAGPTDSMNAVAGPDVLAVFDGALWPAALANLTAGTRAALRGVRVAANAYLGVEAYVLDELLVFPLERSPSFLASFADPAVAANVADDWPNAMALSMDPFAANLLCADARWKVGRHRAELAALSPA</sequence>
<dbReference type="EMBL" id="JBBJCI010000146">
    <property type="protein sequence ID" value="KAK7242166.1"/>
    <property type="molecule type" value="Genomic_DNA"/>
</dbReference>
<feature type="compositionally biased region" description="Basic and acidic residues" evidence="1">
    <location>
        <begin position="103"/>
        <end position="146"/>
    </location>
</feature>
<evidence type="ECO:0008006" key="5">
    <source>
        <dbReference type="Google" id="ProtNLM"/>
    </source>
</evidence>
<evidence type="ECO:0000256" key="2">
    <source>
        <dbReference type="SAM" id="SignalP"/>
    </source>
</evidence>